<dbReference type="PANTHER" id="PTHR30614:SF20">
    <property type="entry name" value="GLUTAMINE TRANSPORT SYSTEM PERMEASE PROTEIN GLNP"/>
    <property type="match status" value="1"/>
</dbReference>
<evidence type="ECO:0000256" key="9">
    <source>
        <dbReference type="ARBA" id="ARBA00023136"/>
    </source>
</evidence>
<evidence type="ECO:0000256" key="8">
    <source>
        <dbReference type="ARBA" id="ARBA00022989"/>
    </source>
</evidence>
<dbReference type="NCBIfam" id="TIGR01726">
    <property type="entry name" value="HEQRo_perm_3TM"/>
    <property type="match status" value="1"/>
</dbReference>
<name>A0ABS1EXW1_9PROT</name>
<keyword evidence="4 10" id="KW-0813">Transport</keyword>
<dbReference type="SUPFAM" id="SSF161098">
    <property type="entry name" value="MetI-like"/>
    <property type="match status" value="1"/>
</dbReference>
<evidence type="ECO:0000256" key="1">
    <source>
        <dbReference type="ARBA" id="ARBA00003159"/>
    </source>
</evidence>
<evidence type="ECO:0000256" key="2">
    <source>
        <dbReference type="ARBA" id="ARBA00004429"/>
    </source>
</evidence>
<evidence type="ECO:0000256" key="5">
    <source>
        <dbReference type="ARBA" id="ARBA00022475"/>
    </source>
</evidence>
<evidence type="ECO:0000256" key="6">
    <source>
        <dbReference type="ARBA" id="ARBA00022692"/>
    </source>
</evidence>
<evidence type="ECO:0000313" key="13">
    <source>
        <dbReference type="Proteomes" id="UP000652760"/>
    </source>
</evidence>
<evidence type="ECO:0000256" key="7">
    <source>
        <dbReference type="ARBA" id="ARBA00022970"/>
    </source>
</evidence>
<dbReference type="EMBL" id="JAENHM010000003">
    <property type="protein sequence ID" value="MBK1835990.1"/>
    <property type="molecule type" value="Genomic_DNA"/>
</dbReference>
<comment type="caution">
    <text evidence="12">The sequence shown here is derived from an EMBL/GenBank/DDBJ whole genome shotgun (WGS) entry which is preliminary data.</text>
</comment>
<feature type="transmembrane region" description="Helical" evidence="10">
    <location>
        <begin position="192"/>
        <end position="213"/>
    </location>
</feature>
<protein>
    <submittedName>
        <fullName evidence="12">Amino acid ABC transporter permease</fullName>
    </submittedName>
</protein>
<dbReference type="InterPro" id="IPR010065">
    <property type="entry name" value="AA_ABC_transptr_permease_3TM"/>
</dbReference>
<comment type="function">
    <text evidence="1">Part of the binding-protein-dependent transport system for glutamine; probably responsible for the translocation of the substrate across the membrane.</text>
</comment>
<dbReference type="RefSeq" id="WP_200190198.1">
    <property type="nucleotide sequence ID" value="NZ_JAENHM010000003.1"/>
</dbReference>
<keyword evidence="8 10" id="KW-1133">Transmembrane helix</keyword>
<comment type="subcellular location">
    <subcellularLocation>
        <location evidence="2">Cell inner membrane</location>
        <topology evidence="2">Multi-pass membrane protein</topology>
    </subcellularLocation>
    <subcellularLocation>
        <location evidence="10">Cell membrane</location>
        <topology evidence="10">Multi-pass membrane protein</topology>
    </subcellularLocation>
</comment>
<keyword evidence="5" id="KW-1003">Cell membrane</keyword>
<organism evidence="12 13">
    <name type="scientific">Azospirillum endophyticum</name>
    <dbReference type="NCBI Taxonomy" id="2800326"/>
    <lineage>
        <taxon>Bacteria</taxon>
        <taxon>Pseudomonadati</taxon>
        <taxon>Pseudomonadota</taxon>
        <taxon>Alphaproteobacteria</taxon>
        <taxon>Rhodospirillales</taxon>
        <taxon>Azospirillaceae</taxon>
        <taxon>Azospirillum</taxon>
    </lineage>
</organism>
<dbReference type="InterPro" id="IPR000515">
    <property type="entry name" value="MetI-like"/>
</dbReference>
<dbReference type="CDD" id="cd06261">
    <property type="entry name" value="TM_PBP2"/>
    <property type="match status" value="1"/>
</dbReference>
<feature type="domain" description="ABC transmembrane type-1" evidence="11">
    <location>
        <begin position="21"/>
        <end position="210"/>
    </location>
</feature>
<gene>
    <name evidence="12" type="ORF">JHL17_01070</name>
</gene>
<dbReference type="InterPro" id="IPR043429">
    <property type="entry name" value="ArtM/GltK/GlnP/TcyL/YhdX-like"/>
</dbReference>
<dbReference type="Gene3D" id="1.10.3720.10">
    <property type="entry name" value="MetI-like"/>
    <property type="match status" value="1"/>
</dbReference>
<dbReference type="Proteomes" id="UP000652760">
    <property type="component" value="Unassembled WGS sequence"/>
</dbReference>
<dbReference type="PANTHER" id="PTHR30614">
    <property type="entry name" value="MEMBRANE COMPONENT OF AMINO ACID ABC TRANSPORTER"/>
    <property type="match status" value="1"/>
</dbReference>
<dbReference type="Pfam" id="PF00528">
    <property type="entry name" value="BPD_transp_1"/>
    <property type="match status" value="1"/>
</dbReference>
<proteinExistence type="inferred from homology"/>
<evidence type="ECO:0000256" key="4">
    <source>
        <dbReference type="ARBA" id="ARBA00022448"/>
    </source>
</evidence>
<comment type="similarity">
    <text evidence="3">Belongs to the binding-protein-dependent transport system permease family. HisMQ subfamily.</text>
</comment>
<evidence type="ECO:0000313" key="12">
    <source>
        <dbReference type="EMBL" id="MBK1835990.1"/>
    </source>
</evidence>
<evidence type="ECO:0000256" key="3">
    <source>
        <dbReference type="ARBA" id="ARBA00010072"/>
    </source>
</evidence>
<keyword evidence="6 10" id="KW-0812">Transmembrane</keyword>
<dbReference type="PROSITE" id="PS50928">
    <property type="entry name" value="ABC_TM1"/>
    <property type="match status" value="1"/>
</dbReference>
<keyword evidence="13" id="KW-1185">Reference proteome</keyword>
<reference evidence="13" key="1">
    <citation type="submission" date="2021-01" db="EMBL/GenBank/DDBJ databases">
        <title>Genome public.</title>
        <authorList>
            <person name="Liu C."/>
            <person name="Sun Q."/>
        </authorList>
    </citation>
    <scope>NUCLEOTIDE SEQUENCE [LARGE SCALE GENOMIC DNA]</scope>
    <source>
        <strain evidence="13">YIM B02556</strain>
    </source>
</reference>
<dbReference type="InterPro" id="IPR035906">
    <property type="entry name" value="MetI-like_sf"/>
</dbReference>
<feature type="transmembrane region" description="Helical" evidence="10">
    <location>
        <begin position="25"/>
        <end position="45"/>
    </location>
</feature>
<sequence>MGYVWDFFAVARNADILLAGLGQTMLLSVCGIAVGVAIGGVLAAMRLSGRRTLSWPALAFTEFYRNTPPLVHFFWFFYGLPMAFGLTLPPFAAALAALGVQSAAFFAEVFRGGILSVETGQWEAGRALGMGRARLMRRIILPQAARRMAAPFVERSFELVKTTTLAAALAFHETIYSAMVIVTQTYRPLEVYTVVAGLFFVVLFSASQLAEWLEARGRRAGAR</sequence>
<accession>A0ABS1EXW1</accession>
<keyword evidence="9 10" id="KW-0472">Membrane</keyword>
<evidence type="ECO:0000259" key="11">
    <source>
        <dbReference type="PROSITE" id="PS50928"/>
    </source>
</evidence>
<keyword evidence="7" id="KW-0029">Amino-acid transport</keyword>
<evidence type="ECO:0000256" key="10">
    <source>
        <dbReference type="RuleBase" id="RU363032"/>
    </source>
</evidence>